<dbReference type="Proteomes" id="UP001596047">
    <property type="component" value="Unassembled WGS sequence"/>
</dbReference>
<dbReference type="EMBL" id="JBHSOW010000015">
    <property type="protein sequence ID" value="MFC5648278.1"/>
    <property type="molecule type" value="Genomic_DNA"/>
</dbReference>
<evidence type="ECO:0000256" key="2">
    <source>
        <dbReference type="ARBA" id="ARBA00022475"/>
    </source>
</evidence>
<dbReference type="RefSeq" id="WP_379186732.1">
    <property type="nucleotide sequence ID" value="NZ_JBHSOW010000015.1"/>
</dbReference>
<dbReference type="Gene3D" id="1.20.144.10">
    <property type="entry name" value="Phosphatidic acid phosphatase type 2/haloperoxidase"/>
    <property type="match status" value="1"/>
</dbReference>
<dbReference type="Pfam" id="PF01569">
    <property type="entry name" value="PAP2"/>
    <property type="match status" value="1"/>
</dbReference>
<evidence type="ECO:0000256" key="7">
    <source>
        <dbReference type="SAM" id="Phobius"/>
    </source>
</evidence>
<organism evidence="9 10">
    <name type="scientific">Paenibacillus solisilvae</name>
    <dbReference type="NCBI Taxonomy" id="2486751"/>
    <lineage>
        <taxon>Bacteria</taxon>
        <taxon>Bacillati</taxon>
        <taxon>Bacillota</taxon>
        <taxon>Bacilli</taxon>
        <taxon>Bacillales</taxon>
        <taxon>Paenibacillaceae</taxon>
        <taxon>Paenibacillus</taxon>
    </lineage>
</organism>
<keyword evidence="4" id="KW-0378">Hydrolase</keyword>
<evidence type="ECO:0000256" key="4">
    <source>
        <dbReference type="ARBA" id="ARBA00022801"/>
    </source>
</evidence>
<comment type="caution">
    <text evidence="9">The sequence shown here is derived from an EMBL/GenBank/DDBJ whole genome shotgun (WGS) entry which is preliminary data.</text>
</comment>
<evidence type="ECO:0000313" key="10">
    <source>
        <dbReference type="Proteomes" id="UP001596047"/>
    </source>
</evidence>
<keyword evidence="5 7" id="KW-1133">Transmembrane helix</keyword>
<evidence type="ECO:0000259" key="8">
    <source>
        <dbReference type="SMART" id="SM00014"/>
    </source>
</evidence>
<proteinExistence type="predicted"/>
<keyword evidence="3 7" id="KW-0812">Transmembrane</keyword>
<name>A0ABW0VS15_9BACL</name>
<evidence type="ECO:0000313" key="9">
    <source>
        <dbReference type="EMBL" id="MFC5648278.1"/>
    </source>
</evidence>
<dbReference type="CDD" id="cd01610">
    <property type="entry name" value="PAP2_like"/>
    <property type="match status" value="1"/>
</dbReference>
<evidence type="ECO:0000256" key="6">
    <source>
        <dbReference type="ARBA" id="ARBA00023136"/>
    </source>
</evidence>
<dbReference type="PANTHER" id="PTHR14969:SF62">
    <property type="entry name" value="DECAPRENYLPHOSPHORYL-5-PHOSPHORIBOSE PHOSPHATASE RV3807C-RELATED"/>
    <property type="match status" value="1"/>
</dbReference>
<accession>A0ABW0VS15</accession>
<feature type="domain" description="Phosphatidic acid phosphatase type 2/haloperoxidase" evidence="8">
    <location>
        <begin position="65"/>
        <end position="179"/>
    </location>
</feature>
<dbReference type="PANTHER" id="PTHR14969">
    <property type="entry name" value="SPHINGOSINE-1-PHOSPHATE PHOSPHOHYDROLASE"/>
    <property type="match status" value="1"/>
</dbReference>
<reference evidence="10" key="1">
    <citation type="journal article" date="2019" name="Int. J. Syst. Evol. Microbiol.">
        <title>The Global Catalogue of Microorganisms (GCM) 10K type strain sequencing project: providing services to taxonomists for standard genome sequencing and annotation.</title>
        <authorList>
            <consortium name="The Broad Institute Genomics Platform"/>
            <consortium name="The Broad Institute Genome Sequencing Center for Infectious Disease"/>
            <person name="Wu L."/>
            <person name="Ma J."/>
        </authorList>
    </citation>
    <scope>NUCLEOTIDE SEQUENCE [LARGE SCALE GENOMIC DNA]</scope>
    <source>
        <strain evidence="10">CGMCC 1.3240</strain>
    </source>
</reference>
<evidence type="ECO:0000256" key="5">
    <source>
        <dbReference type="ARBA" id="ARBA00022989"/>
    </source>
</evidence>
<dbReference type="InterPro" id="IPR000326">
    <property type="entry name" value="PAP2/HPO"/>
</dbReference>
<sequence length="185" mass="20417">MDRMMDWLLLSEQRMLLWANRRPVHQGINMWLSRWLGFITHTGGATFTLVSALLCALLAPGPWRTAGLQCAAGVAISHIPVAIVKRKFSRLRPYQAMPYLNTCRKPLHDSSFPSGHTTAIFAWLTPWLLADLSLLPLLLPIALVLGISVAWSRMYLGLHYPSDVAAGSVLGLLTSSLVAAAWSMI</sequence>
<keyword evidence="6 7" id="KW-0472">Membrane</keyword>
<feature type="transmembrane region" description="Helical" evidence="7">
    <location>
        <begin position="132"/>
        <end position="152"/>
    </location>
</feature>
<keyword evidence="10" id="KW-1185">Reference proteome</keyword>
<protein>
    <submittedName>
        <fullName evidence="9">Phosphatase PAP2 family protein</fullName>
    </submittedName>
</protein>
<dbReference type="SUPFAM" id="SSF48317">
    <property type="entry name" value="Acid phosphatase/Vanadium-dependent haloperoxidase"/>
    <property type="match status" value="1"/>
</dbReference>
<feature type="transmembrane region" description="Helical" evidence="7">
    <location>
        <begin position="65"/>
        <end position="84"/>
    </location>
</feature>
<gene>
    <name evidence="9" type="ORF">ACFPYJ_03925</name>
</gene>
<evidence type="ECO:0000256" key="1">
    <source>
        <dbReference type="ARBA" id="ARBA00004651"/>
    </source>
</evidence>
<comment type="subcellular location">
    <subcellularLocation>
        <location evidence="1">Cell membrane</location>
        <topology evidence="1">Multi-pass membrane protein</topology>
    </subcellularLocation>
</comment>
<feature type="transmembrane region" description="Helical" evidence="7">
    <location>
        <begin position="35"/>
        <end position="59"/>
    </location>
</feature>
<dbReference type="InterPro" id="IPR036938">
    <property type="entry name" value="PAP2/HPO_sf"/>
</dbReference>
<keyword evidence="2" id="KW-1003">Cell membrane</keyword>
<dbReference type="SMART" id="SM00014">
    <property type="entry name" value="acidPPc"/>
    <property type="match status" value="1"/>
</dbReference>
<evidence type="ECO:0000256" key="3">
    <source>
        <dbReference type="ARBA" id="ARBA00022692"/>
    </source>
</evidence>
<feature type="transmembrane region" description="Helical" evidence="7">
    <location>
        <begin position="164"/>
        <end position="184"/>
    </location>
</feature>